<keyword evidence="2" id="KW-1185">Reference proteome</keyword>
<protein>
    <submittedName>
        <fullName evidence="1">Uncharacterized protein</fullName>
    </submittedName>
</protein>
<reference evidence="1" key="1">
    <citation type="journal article" date="2022" name="Int. J. Mol. Sci.">
        <title>Draft Genome of Tanacetum Coccineum: Genomic Comparison of Closely Related Tanacetum-Family Plants.</title>
        <authorList>
            <person name="Yamashiro T."/>
            <person name="Shiraishi A."/>
            <person name="Nakayama K."/>
            <person name="Satake H."/>
        </authorList>
    </citation>
    <scope>NUCLEOTIDE SEQUENCE</scope>
</reference>
<sequence length="198" mass="22427">MQELREDTFSGNKNEDTHEHVERVLDIVSLFNIPGVHKMQLRCAYYHSHLLEHLKDGWTDSPQEPLTPGNSLKKPLSKGIFHHPKPQNSLKTIYNFKQEGDESLYQACERYNDLLYKCPTYDINSQKGPIPSMTLAQALTAIQTMAYHSQKWHDNSSSRNIGGNNNIDGLAAIVSKLDNLGHDMKKFKENGHAIPVGC</sequence>
<evidence type="ECO:0000313" key="1">
    <source>
        <dbReference type="EMBL" id="GJT80941.1"/>
    </source>
</evidence>
<reference evidence="1" key="2">
    <citation type="submission" date="2022-01" db="EMBL/GenBank/DDBJ databases">
        <authorList>
            <person name="Yamashiro T."/>
            <person name="Shiraishi A."/>
            <person name="Satake H."/>
            <person name="Nakayama K."/>
        </authorList>
    </citation>
    <scope>NUCLEOTIDE SEQUENCE</scope>
</reference>
<organism evidence="1 2">
    <name type="scientific">Tanacetum coccineum</name>
    <dbReference type="NCBI Taxonomy" id="301880"/>
    <lineage>
        <taxon>Eukaryota</taxon>
        <taxon>Viridiplantae</taxon>
        <taxon>Streptophyta</taxon>
        <taxon>Embryophyta</taxon>
        <taxon>Tracheophyta</taxon>
        <taxon>Spermatophyta</taxon>
        <taxon>Magnoliopsida</taxon>
        <taxon>eudicotyledons</taxon>
        <taxon>Gunneridae</taxon>
        <taxon>Pentapetalae</taxon>
        <taxon>asterids</taxon>
        <taxon>campanulids</taxon>
        <taxon>Asterales</taxon>
        <taxon>Asteraceae</taxon>
        <taxon>Asteroideae</taxon>
        <taxon>Anthemideae</taxon>
        <taxon>Anthemidinae</taxon>
        <taxon>Tanacetum</taxon>
    </lineage>
</organism>
<accession>A0ABQ5GZ69</accession>
<proteinExistence type="predicted"/>
<name>A0ABQ5GZ69_9ASTR</name>
<gene>
    <name evidence="1" type="ORF">Tco_1055283</name>
</gene>
<comment type="caution">
    <text evidence="1">The sequence shown here is derived from an EMBL/GenBank/DDBJ whole genome shotgun (WGS) entry which is preliminary data.</text>
</comment>
<evidence type="ECO:0000313" key="2">
    <source>
        <dbReference type="Proteomes" id="UP001151760"/>
    </source>
</evidence>
<dbReference type="Proteomes" id="UP001151760">
    <property type="component" value="Unassembled WGS sequence"/>
</dbReference>
<dbReference type="EMBL" id="BQNB010019037">
    <property type="protein sequence ID" value="GJT80941.1"/>
    <property type="molecule type" value="Genomic_DNA"/>
</dbReference>